<evidence type="ECO:0000313" key="6">
    <source>
        <dbReference type="EMBL" id="MFC4988405.1"/>
    </source>
</evidence>
<organism evidence="6 7">
    <name type="scientific">Saliphagus infecundisoli</name>
    <dbReference type="NCBI Taxonomy" id="1849069"/>
    <lineage>
        <taxon>Archaea</taxon>
        <taxon>Methanobacteriati</taxon>
        <taxon>Methanobacteriota</taxon>
        <taxon>Stenosarchaea group</taxon>
        <taxon>Halobacteria</taxon>
        <taxon>Halobacteriales</taxon>
        <taxon>Natrialbaceae</taxon>
        <taxon>Saliphagus</taxon>
    </lineage>
</organism>
<evidence type="ECO:0000256" key="5">
    <source>
        <dbReference type="ARBA" id="ARBA00023136"/>
    </source>
</evidence>
<comment type="similarity">
    <text evidence="2">Belongs to the FUN14 family.</text>
</comment>
<sequence>MLDLDPATIGLEFGGGATAGFIGGYVAKKATKLVAVLVGLQLAGLRYLESEGILAVDWEALGSEIAALSAYADPAYLEGAVSTLSIGAGVTGGFVLGFRRG</sequence>
<protein>
    <submittedName>
        <fullName evidence="6">FUN14 domain-containing protein</fullName>
    </submittedName>
</protein>
<dbReference type="EMBL" id="JBHSJG010000036">
    <property type="protein sequence ID" value="MFC4988405.1"/>
    <property type="molecule type" value="Genomic_DNA"/>
</dbReference>
<accession>A0ABD5QFI7</accession>
<evidence type="ECO:0000313" key="7">
    <source>
        <dbReference type="Proteomes" id="UP001595925"/>
    </source>
</evidence>
<comment type="caution">
    <text evidence="6">The sequence shown here is derived from an EMBL/GenBank/DDBJ whole genome shotgun (WGS) entry which is preliminary data.</text>
</comment>
<reference evidence="6 7" key="1">
    <citation type="journal article" date="2019" name="Int. J. Syst. Evol. Microbiol.">
        <title>The Global Catalogue of Microorganisms (GCM) 10K type strain sequencing project: providing services to taxonomists for standard genome sequencing and annotation.</title>
        <authorList>
            <consortium name="The Broad Institute Genomics Platform"/>
            <consortium name="The Broad Institute Genome Sequencing Center for Infectious Disease"/>
            <person name="Wu L."/>
            <person name="Ma J."/>
        </authorList>
    </citation>
    <scope>NUCLEOTIDE SEQUENCE [LARGE SCALE GENOMIC DNA]</scope>
    <source>
        <strain evidence="6 7">CGMCC 1.15824</strain>
    </source>
</reference>
<dbReference type="RefSeq" id="WP_114577272.1">
    <property type="nucleotide sequence ID" value="NZ_JAIVEF010000001.1"/>
</dbReference>
<evidence type="ECO:0000256" key="3">
    <source>
        <dbReference type="ARBA" id="ARBA00022692"/>
    </source>
</evidence>
<gene>
    <name evidence="6" type="ORF">ACFPFO_11680</name>
</gene>
<proteinExistence type="inferred from homology"/>
<keyword evidence="5" id="KW-0472">Membrane</keyword>
<dbReference type="AlphaFoldDB" id="A0ABD5QFI7"/>
<dbReference type="Pfam" id="PF04930">
    <property type="entry name" value="FUN14"/>
    <property type="match status" value="1"/>
</dbReference>
<name>A0ABD5QFI7_9EURY</name>
<keyword evidence="4" id="KW-1133">Transmembrane helix</keyword>
<keyword evidence="3" id="KW-0812">Transmembrane</keyword>
<comment type="subcellular location">
    <subcellularLocation>
        <location evidence="1">Membrane</location>
    </subcellularLocation>
</comment>
<evidence type="ECO:0000256" key="4">
    <source>
        <dbReference type="ARBA" id="ARBA00022989"/>
    </source>
</evidence>
<keyword evidence="7" id="KW-1185">Reference proteome</keyword>
<evidence type="ECO:0000256" key="2">
    <source>
        <dbReference type="ARBA" id="ARBA00009160"/>
    </source>
</evidence>
<dbReference type="InterPro" id="IPR007014">
    <property type="entry name" value="FUN14"/>
</dbReference>
<evidence type="ECO:0000256" key="1">
    <source>
        <dbReference type="ARBA" id="ARBA00004370"/>
    </source>
</evidence>
<dbReference type="Proteomes" id="UP001595925">
    <property type="component" value="Unassembled WGS sequence"/>
</dbReference>
<dbReference type="GO" id="GO:0016020">
    <property type="term" value="C:membrane"/>
    <property type="evidence" value="ECO:0007669"/>
    <property type="project" value="UniProtKB-SubCell"/>
</dbReference>